<feature type="compositionally biased region" description="Polar residues" evidence="1">
    <location>
        <begin position="215"/>
        <end position="227"/>
    </location>
</feature>
<evidence type="ECO:0000313" key="2">
    <source>
        <dbReference type="EMBL" id="GJT83920.1"/>
    </source>
</evidence>
<organism evidence="2 3">
    <name type="scientific">Tanacetum coccineum</name>
    <dbReference type="NCBI Taxonomy" id="301880"/>
    <lineage>
        <taxon>Eukaryota</taxon>
        <taxon>Viridiplantae</taxon>
        <taxon>Streptophyta</taxon>
        <taxon>Embryophyta</taxon>
        <taxon>Tracheophyta</taxon>
        <taxon>Spermatophyta</taxon>
        <taxon>Magnoliopsida</taxon>
        <taxon>eudicotyledons</taxon>
        <taxon>Gunneridae</taxon>
        <taxon>Pentapetalae</taxon>
        <taxon>asterids</taxon>
        <taxon>campanulids</taxon>
        <taxon>Asterales</taxon>
        <taxon>Asteraceae</taxon>
        <taxon>Asteroideae</taxon>
        <taxon>Anthemideae</taxon>
        <taxon>Anthemidinae</taxon>
        <taxon>Tanacetum</taxon>
    </lineage>
</organism>
<feature type="compositionally biased region" description="Basic and acidic residues" evidence="1">
    <location>
        <begin position="276"/>
        <end position="286"/>
    </location>
</feature>
<protein>
    <submittedName>
        <fullName evidence="2">Uncharacterized protein</fullName>
    </submittedName>
</protein>
<feature type="region of interest" description="Disordered" evidence="1">
    <location>
        <begin position="169"/>
        <end position="286"/>
    </location>
</feature>
<feature type="compositionally biased region" description="Polar residues" evidence="1">
    <location>
        <begin position="258"/>
        <end position="272"/>
    </location>
</feature>
<sequence length="286" mass="31730">MASNQAIKYAPQYGDITVDSFVFHNKNVVGIFGYPENAPAYHDICKYLMNCPLAEAFTKSPLVVYQNLLREFWCIAIASHLNPPTDDSEARPLKEYLIKFSVMNGKKPLTIDFKAFTVSTGLDYAKGKYVSHPFTKEVLGGNYSSTEQVNSIQQLFAYCLLTRIKGPKDSGSLPQRRKKPKSKTSPLELTEDSEQSHSISLGHIPDPQDLERNKQLTGTGLPSTQLDEGTRKLQLFPEGTRSDPKDSMGNKQPIDTGLPSTVSDEGTINTTPLPEGTRRDKDLEGL</sequence>
<accession>A0ABQ5H8D8</accession>
<evidence type="ECO:0000313" key="3">
    <source>
        <dbReference type="Proteomes" id="UP001151760"/>
    </source>
</evidence>
<gene>
    <name evidence="2" type="ORF">Tco_1058262</name>
</gene>
<comment type="caution">
    <text evidence="2">The sequence shown here is derived from an EMBL/GenBank/DDBJ whole genome shotgun (WGS) entry which is preliminary data.</text>
</comment>
<dbReference type="EMBL" id="BQNB010019305">
    <property type="protein sequence ID" value="GJT83920.1"/>
    <property type="molecule type" value="Genomic_DNA"/>
</dbReference>
<name>A0ABQ5H8D8_9ASTR</name>
<reference evidence="2" key="1">
    <citation type="journal article" date="2022" name="Int. J. Mol. Sci.">
        <title>Draft Genome of Tanacetum Coccineum: Genomic Comparison of Closely Related Tanacetum-Family Plants.</title>
        <authorList>
            <person name="Yamashiro T."/>
            <person name="Shiraishi A."/>
            <person name="Nakayama K."/>
            <person name="Satake H."/>
        </authorList>
    </citation>
    <scope>NUCLEOTIDE SEQUENCE</scope>
</reference>
<reference evidence="2" key="2">
    <citation type="submission" date="2022-01" db="EMBL/GenBank/DDBJ databases">
        <authorList>
            <person name="Yamashiro T."/>
            <person name="Shiraishi A."/>
            <person name="Satake H."/>
            <person name="Nakayama K."/>
        </authorList>
    </citation>
    <scope>NUCLEOTIDE SEQUENCE</scope>
</reference>
<evidence type="ECO:0000256" key="1">
    <source>
        <dbReference type="SAM" id="MobiDB-lite"/>
    </source>
</evidence>
<dbReference type="Proteomes" id="UP001151760">
    <property type="component" value="Unassembled WGS sequence"/>
</dbReference>
<keyword evidence="3" id="KW-1185">Reference proteome</keyword>
<proteinExistence type="predicted"/>